<keyword evidence="2" id="KW-1185">Reference proteome</keyword>
<reference evidence="1 2" key="1">
    <citation type="submission" date="2016-03" db="EMBL/GenBank/DDBJ databases">
        <title>Complete genome sequence of a novel chlorpyrifos degrading bacterium, Cupriavidus nantongensis sp. X1.</title>
        <authorList>
            <person name="Fang L."/>
        </authorList>
    </citation>
    <scope>NUCLEOTIDE SEQUENCE [LARGE SCALE GENOMIC DNA]</scope>
    <source>
        <strain evidence="1 2">X1</strain>
    </source>
</reference>
<evidence type="ECO:0000313" key="1">
    <source>
        <dbReference type="EMBL" id="AMR79277.1"/>
    </source>
</evidence>
<dbReference type="Proteomes" id="UP000075238">
    <property type="component" value="Chromosome 1"/>
</dbReference>
<dbReference type="AlphaFoldDB" id="A0A142JMG5"/>
<dbReference type="KEGG" id="cnan:A2G96_16885"/>
<accession>A0A142JMG5</accession>
<evidence type="ECO:0000313" key="2">
    <source>
        <dbReference type="Proteomes" id="UP000075238"/>
    </source>
</evidence>
<protein>
    <submittedName>
        <fullName evidence="1">Uncharacterized protein</fullName>
    </submittedName>
</protein>
<dbReference type="EMBL" id="CP014844">
    <property type="protein sequence ID" value="AMR79277.1"/>
    <property type="molecule type" value="Genomic_DNA"/>
</dbReference>
<gene>
    <name evidence="1" type="ORF">A2G96_16885</name>
</gene>
<sequence length="140" mass="15212">MTTRFESYIAALEADIRAIPGFPAAVERSIVRAFSEADRQGLVLRGGKEVVVPGAPIPMADRLRELQCIVVSWGDAPDADASALAELFHPVVMRYRAEGVTGITELGTDEPKYGPDGIKAAVVVVRYRIAYRTLEDSLSH</sequence>
<proteinExistence type="predicted"/>
<organism evidence="1 2">
    <name type="scientific">Cupriavidus nantongensis</name>
    <dbReference type="NCBI Taxonomy" id="1796606"/>
    <lineage>
        <taxon>Bacteria</taxon>
        <taxon>Pseudomonadati</taxon>
        <taxon>Pseudomonadota</taxon>
        <taxon>Betaproteobacteria</taxon>
        <taxon>Burkholderiales</taxon>
        <taxon>Burkholderiaceae</taxon>
        <taxon>Cupriavidus</taxon>
    </lineage>
</organism>
<name>A0A142JMG5_9BURK</name>
<dbReference type="OrthoDB" id="9132606at2"/>
<dbReference type="STRING" id="1796606.A2G96_16885"/>
<dbReference type="RefSeq" id="WP_062801138.1">
    <property type="nucleotide sequence ID" value="NZ_CP014844.1"/>
</dbReference>